<evidence type="ECO:0000313" key="2">
    <source>
        <dbReference type="Proteomes" id="UP000007148"/>
    </source>
</evidence>
<dbReference type="OrthoDB" id="3260407at2759"/>
<dbReference type="Proteomes" id="UP000007148">
    <property type="component" value="Unassembled WGS sequence"/>
</dbReference>
<evidence type="ECO:0000313" key="1">
    <source>
        <dbReference type="EMBL" id="CCA73724.1"/>
    </source>
</evidence>
<proteinExistence type="predicted"/>
<dbReference type="AlphaFoldDB" id="G4TQY1"/>
<dbReference type="InParanoid" id="G4TQY1"/>
<gene>
    <name evidence="1" type="ORF">PIIN_07679</name>
</gene>
<dbReference type="HOGENOM" id="CLU_1619675_0_0_1"/>
<organism evidence="1 2">
    <name type="scientific">Serendipita indica (strain DSM 11827)</name>
    <name type="common">Root endophyte fungus</name>
    <name type="synonym">Piriformospora indica</name>
    <dbReference type="NCBI Taxonomy" id="1109443"/>
    <lineage>
        <taxon>Eukaryota</taxon>
        <taxon>Fungi</taxon>
        <taxon>Dikarya</taxon>
        <taxon>Basidiomycota</taxon>
        <taxon>Agaricomycotina</taxon>
        <taxon>Agaricomycetes</taxon>
        <taxon>Sebacinales</taxon>
        <taxon>Serendipitaceae</taxon>
        <taxon>Serendipita</taxon>
    </lineage>
</organism>
<protein>
    <submittedName>
        <fullName evidence="1">Uncharacterized protein</fullName>
    </submittedName>
</protein>
<keyword evidence="2" id="KW-1185">Reference proteome</keyword>
<name>G4TQY1_SERID</name>
<sequence length="164" mass="19137">MIQNRPFAYSEEFCETFNLIAQVSCRAYSDLGSTRSRLERLFNSWSRRPPHTQKAYSAYSAEVQLMARLGQLDTNYLRWIRNLPNHRMGLCDHGCIALQDDHHLLVECPEYQGMREETQMKMSKVTEELMNRQEVNVHARVGERKITFLPRDDSETRVLLAKGG</sequence>
<accession>G4TQY1</accession>
<reference evidence="1 2" key="1">
    <citation type="journal article" date="2011" name="PLoS Pathog.">
        <title>Endophytic Life Strategies Decoded by Genome and Transcriptome Analyses of the Mutualistic Root Symbiont Piriformospora indica.</title>
        <authorList>
            <person name="Zuccaro A."/>
            <person name="Lahrmann U."/>
            <person name="Guldener U."/>
            <person name="Langen G."/>
            <person name="Pfiffi S."/>
            <person name="Biedenkopf D."/>
            <person name="Wong P."/>
            <person name="Samans B."/>
            <person name="Grimm C."/>
            <person name="Basiewicz M."/>
            <person name="Murat C."/>
            <person name="Martin F."/>
            <person name="Kogel K.H."/>
        </authorList>
    </citation>
    <scope>NUCLEOTIDE SEQUENCE [LARGE SCALE GENOMIC DNA]</scope>
    <source>
        <strain evidence="1 2">DSM 11827</strain>
    </source>
</reference>
<comment type="caution">
    <text evidence="1">The sequence shown here is derived from an EMBL/GenBank/DDBJ whole genome shotgun (WGS) entry which is preliminary data.</text>
</comment>
<dbReference type="EMBL" id="CAFZ01000248">
    <property type="protein sequence ID" value="CCA73724.1"/>
    <property type="molecule type" value="Genomic_DNA"/>
</dbReference>